<dbReference type="AlphaFoldDB" id="A0AAU9T5U1"/>
<accession>A0AAU9T5U1</accession>
<evidence type="ECO:0000313" key="2">
    <source>
        <dbReference type="Proteomes" id="UP000836841"/>
    </source>
</evidence>
<organism evidence="1 2">
    <name type="scientific">Thlaspi arvense</name>
    <name type="common">Field penny-cress</name>
    <dbReference type="NCBI Taxonomy" id="13288"/>
    <lineage>
        <taxon>Eukaryota</taxon>
        <taxon>Viridiplantae</taxon>
        <taxon>Streptophyta</taxon>
        <taxon>Embryophyta</taxon>
        <taxon>Tracheophyta</taxon>
        <taxon>Spermatophyta</taxon>
        <taxon>Magnoliopsida</taxon>
        <taxon>eudicotyledons</taxon>
        <taxon>Gunneridae</taxon>
        <taxon>Pentapetalae</taxon>
        <taxon>rosids</taxon>
        <taxon>malvids</taxon>
        <taxon>Brassicales</taxon>
        <taxon>Brassicaceae</taxon>
        <taxon>Thlaspideae</taxon>
        <taxon>Thlaspi</taxon>
    </lineage>
</organism>
<dbReference type="Proteomes" id="UP000836841">
    <property type="component" value="Unassembled WGS sequence"/>
</dbReference>
<sequence length="68" mass="7853">MVHQICGADGLVLVLWDKQYVGGLQIELYHEMHALDRLEQDYQFKCLERNNPYAAQRGDCAIPIYISV</sequence>
<comment type="caution">
    <text evidence="1">The sequence shown here is derived from an EMBL/GenBank/DDBJ whole genome shotgun (WGS) entry which is preliminary data.</text>
</comment>
<gene>
    <name evidence="1" type="ORF">TAV2_LOCUS26130</name>
</gene>
<name>A0AAU9T5U1_THLAR</name>
<evidence type="ECO:0000313" key="1">
    <source>
        <dbReference type="EMBL" id="CAH2080421.1"/>
    </source>
</evidence>
<dbReference type="EMBL" id="CAJVSB020000891">
    <property type="protein sequence ID" value="CAH2080421.1"/>
    <property type="molecule type" value="Genomic_DNA"/>
</dbReference>
<protein>
    <submittedName>
        <fullName evidence="1">Uncharacterized protein</fullName>
    </submittedName>
</protein>
<reference evidence="1 2" key="1">
    <citation type="submission" date="2022-03" db="EMBL/GenBank/DDBJ databases">
        <authorList>
            <person name="Nunn A."/>
            <person name="Chopra R."/>
            <person name="Nunn A."/>
            <person name="Contreras Garrido A."/>
        </authorList>
    </citation>
    <scope>NUCLEOTIDE SEQUENCE [LARGE SCALE GENOMIC DNA]</scope>
</reference>
<proteinExistence type="predicted"/>
<keyword evidence="2" id="KW-1185">Reference proteome</keyword>